<name>A0A8J5HGL6_ZINOF</name>
<dbReference type="InterPro" id="IPR038595">
    <property type="entry name" value="LOR_sf"/>
</dbReference>
<evidence type="ECO:0000256" key="1">
    <source>
        <dbReference type="ARBA" id="ARBA00005437"/>
    </source>
</evidence>
<dbReference type="Proteomes" id="UP000734854">
    <property type="component" value="Unassembled WGS sequence"/>
</dbReference>
<accession>A0A8J5HGL6</accession>
<proteinExistence type="inferred from homology"/>
<dbReference type="EMBL" id="JACMSC010000003">
    <property type="protein sequence ID" value="KAG6528009.1"/>
    <property type="molecule type" value="Genomic_DNA"/>
</dbReference>
<organism evidence="2 3">
    <name type="scientific">Zingiber officinale</name>
    <name type="common">Ginger</name>
    <name type="synonym">Amomum zingiber</name>
    <dbReference type="NCBI Taxonomy" id="94328"/>
    <lineage>
        <taxon>Eukaryota</taxon>
        <taxon>Viridiplantae</taxon>
        <taxon>Streptophyta</taxon>
        <taxon>Embryophyta</taxon>
        <taxon>Tracheophyta</taxon>
        <taxon>Spermatophyta</taxon>
        <taxon>Magnoliopsida</taxon>
        <taxon>Liliopsida</taxon>
        <taxon>Zingiberales</taxon>
        <taxon>Zingiberaceae</taxon>
        <taxon>Zingiber</taxon>
    </lineage>
</organism>
<comment type="similarity">
    <text evidence="1">Belongs to the LOR family.</text>
</comment>
<dbReference type="InterPro" id="IPR025659">
    <property type="entry name" value="Tubby-like_C"/>
</dbReference>
<gene>
    <name evidence="2" type="ORF">ZIOFF_010146</name>
</gene>
<protein>
    <submittedName>
        <fullName evidence="2">Uncharacterized protein</fullName>
    </submittedName>
</protein>
<dbReference type="SUPFAM" id="SSF54518">
    <property type="entry name" value="Tubby C-terminal domain-like"/>
    <property type="match status" value="1"/>
</dbReference>
<evidence type="ECO:0000313" key="3">
    <source>
        <dbReference type="Proteomes" id="UP000734854"/>
    </source>
</evidence>
<dbReference type="Gene3D" id="2.40.160.200">
    <property type="entry name" value="LURP1-related"/>
    <property type="match status" value="1"/>
</dbReference>
<dbReference type="Pfam" id="PF04525">
    <property type="entry name" value="LOR"/>
    <property type="match status" value="1"/>
</dbReference>
<keyword evidence="3" id="KW-1185">Reference proteome</keyword>
<evidence type="ECO:0000313" key="2">
    <source>
        <dbReference type="EMBL" id="KAG6528009.1"/>
    </source>
</evidence>
<reference evidence="2 3" key="1">
    <citation type="submission" date="2020-08" db="EMBL/GenBank/DDBJ databases">
        <title>Plant Genome Project.</title>
        <authorList>
            <person name="Zhang R.-G."/>
        </authorList>
    </citation>
    <scope>NUCLEOTIDE SEQUENCE [LARGE SCALE GENOMIC DNA]</scope>
    <source>
        <tissue evidence="2">Rhizome</tissue>
    </source>
</reference>
<dbReference type="AlphaFoldDB" id="A0A8J5HGL6"/>
<dbReference type="InterPro" id="IPR007612">
    <property type="entry name" value="LOR"/>
</dbReference>
<sequence>MAKVHPNIKEYCIATGVEVTNDGKDKNWVLTVRRKPLLFNYSDFMVFDEEGNLLFRVDNYSSGRAGRFDRSQKQSLGDNWTVCDGEDAADRVYFVKK</sequence>
<comment type="caution">
    <text evidence="2">The sequence shown here is derived from an EMBL/GenBank/DDBJ whole genome shotgun (WGS) entry which is preliminary data.</text>
</comment>